<dbReference type="Proteomes" id="UP000434172">
    <property type="component" value="Unassembled WGS sequence"/>
</dbReference>
<keyword evidence="1" id="KW-0812">Transmembrane</keyword>
<evidence type="ECO:0000313" key="2">
    <source>
        <dbReference type="EMBL" id="KAF0322435.1"/>
    </source>
</evidence>
<evidence type="ECO:0000256" key="1">
    <source>
        <dbReference type="SAM" id="Phobius"/>
    </source>
</evidence>
<reference evidence="2 3" key="1">
    <citation type="submission" date="2019-12" db="EMBL/GenBank/DDBJ databases">
        <title>A genome sequence resource for the geographically widespread anthracnose pathogen Colletotrichum asianum.</title>
        <authorList>
            <person name="Meng Y."/>
        </authorList>
    </citation>
    <scope>NUCLEOTIDE SEQUENCE [LARGE SCALE GENOMIC DNA]</scope>
    <source>
        <strain evidence="2 3">ICMP 18580</strain>
    </source>
</reference>
<gene>
    <name evidence="2" type="ORF">GQ607_010313</name>
</gene>
<feature type="transmembrane region" description="Helical" evidence="1">
    <location>
        <begin position="43"/>
        <end position="60"/>
    </location>
</feature>
<protein>
    <submittedName>
        <fullName evidence="2">Uncharacterized protein</fullName>
    </submittedName>
</protein>
<proteinExistence type="predicted"/>
<keyword evidence="3" id="KW-1185">Reference proteome</keyword>
<dbReference type="EMBL" id="WOWK01000061">
    <property type="protein sequence ID" value="KAF0322435.1"/>
    <property type="molecule type" value="Genomic_DNA"/>
</dbReference>
<accession>A0A8H3ZSX9</accession>
<keyword evidence="1" id="KW-1133">Transmembrane helix</keyword>
<name>A0A8H3ZSX9_9PEZI</name>
<organism evidence="2 3">
    <name type="scientific">Colletotrichum asianum</name>
    <dbReference type="NCBI Taxonomy" id="702518"/>
    <lineage>
        <taxon>Eukaryota</taxon>
        <taxon>Fungi</taxon>
        <taxon>Dikarya</taxon>
        <taxon>Ascomycota</taxon>
        <taxon>Pezizomycotina</taxon>
        <taxon>Sordariomycetes</taxon>
        <taxon>Hypocreomycetidae</taxon>
        <taxon>Glomerellales</taxon>
        <taxon>Glomerellaceae</taxon>
        <taxon>Colletotrichum</taxon>
        <taxon>Colletotrichum gloeosporioides species complex</taxon>
    </lineage>
</organism>
<sequence>MAYEGDQQQHLAEAIWRSLSEFGGFFSSAFFDVSIFLQSRSSLVYFMFCFSGFPSIFPGWHD</sequence>
<evidence type="ECO:0000313" key="3">
    <source>
        <dbReference type="Proteomes" id="UP000434172"/>
    </source>
</evidence>
<keyword evidence="1" id="KW-0472">Membrane</keyword>
<comment type="caution">
    <text evidence="2">The sequence shown here is derived from an EMBL/GenBank/DDBJ whole genome shotgun (WGS) entry which is preliminary data.</text>
</comment>
<dbReference type="AlphaFoldDB" id="A0A8H3ZSX9"/>